<dbReference type="SUPFAM" id="SSF52833">
    <property type="entry name" value="Thioredoxin-like"/>
    <property type="match status" value="1"/>
</dbReference>
<accession>A0A830CNC8</accession>
<evidence type="ECO:0000313" key="3">
    <source>
        <dbReference type="Proteomes" id="UP000653305"/>
    </source>
</evidence>
<dbReference type="PANTHER" id="PTHR33875:SF2">
    <property type="entry name" value="ACR183CP"/>
    <property type="match status" value="1"/>
</dbReference>
<sequence length="209" mass="23493">MLLCLFSPIFGYFSMPEQDGFWYGQNRANQEGQVFVEAFFDPLCPNSRDSWPPLKKAIQQYGSRVKLVVHIFPLPYHDNAFVASRALHIVNELNNSATYPLLEAFFNNQEQFYGKATFNLSKANVIDRISNFSTTTLGNSNHSVIKSGFNNNETDHATRVGFKFGCVRGVYATPFFIINGFPLAGAGSALNYTVWREVLDPLVGKQSKN</sequence>
<feature type="domain" description="Thioredoxin-like fold" evidence="1">
    <location>
        <begin position="29"/>
        <end position="181"/>
    </location>
</feature>
<reference evidence="2" key="1">
    <citation type="submission" date="2020-07" db="EMBL/GenBank/DDBJ databases">
        <title>Ethylene signaling mediates host invasion by parasitic plants.</title>
        <authorList>
            <person name="Yoshida S."/>
        </authorList>
    </citation>
    <scope>NUCLEOTIDE SEQUENCE</scope>
    <source>
        <strain evidence="2">Okayama</strain>
    </source>
</reference>
<dbReference type="AlphaFoldDB" id="A0A830CNC8"/>
<dbReference type="OrthoDB" id="37297at2759"/>
<evidence type="ECO:0000259" key="1">
    <source>
        <dbReference type="Pfam" id="PF13462"/>
    </source>
</evidence>
<gene>
    <name evidence="2" type="ORF">PHJA_001917500</name>
</gene>
<protein>
    <recommendedName>
        <fullName evidence="1">Thioredoxin-like fold domain-containing protein</fullName>
    </recommendedName>
</protein>
<dbReference type="CDD" id="cd02972">
    <property type="entry name" value="DsbA_family"/>
    <property type="match status" value="1"/>
</dbReference>
<dbReference type="Pfam" id="PF13462">
    <property type="entry name" value="Thioredoxin_4"/>
    <property type="match status" value="1"/>
</dbReference>
<proteinExistence type="predicted"/>
<comment type="caution">
    <text evidence="2">The sequence shown here is derived from an EMBL/GenBank/DDBJ whole genome shotgun (WGS) entry which is preliminary data.</text>
</comment>
<dbReference type="EMBL" id="BMAC01000500">
    <property type="protein sequence ID" value="GFP97734.1"/>
    <property type="molecule type" value="Genomic_DNA"/>
</dbReference>
<dbReference type="PANTHER" id="PTHR33875">
    <property type="entry name" value="OS09G0542200 PROTEIN"/>
    <property type="match status" value="1"/>
</dbReference>
<dbReference type="Proteomes" id="UP000653305">
    <property type="component" value="Unassembled WGS sequence"/>
</dbReference>
<organism evidence="2 3">
    <name type="scientific">Phtheirospermum japonicum</name>
    <dbReference type="NCBI Taxonomy" id="374723"/>
    <lineage>
        <taxon>Eukaryota</taxon>
        <taxon>Viridiplantae</taxon>
        <taxon>Streptophyta</taxon>
        <taxon>Embryophyta</taxon>
        <taxon>Tracheophyta</taxon>
        <taxon>Spermatophyta</taxon>
        <taxon>Magnoliopsida</taxon>
        <taxon>eudicotyledons</taxon>
        <taxon>Gunneridae</taxon>
        <taxon>Pentapetalae</taxon>
        <taxon>asterids</taxon>
        <taxon>lamiids</taxon>
        <taxon>Lamiales</taxon>
        <taxon>Orobanchaceae</taxon>
        <taxon>Orobanchaceae incertae sedis</taxon>
        <taxon>Phtheirospermum</taxon>
    </lineage>
</organism>
<dbReference type="Gene3D" id="3.40.30.10">
    <property type="entry name" value="Glutaredoxin"/>
    <property type="match status" value="1"/>
</dbReference>
<keyword evidence="3" id="KW-1185">Reference proteome</keyword>
<dbReference type="InterPro" id="IPR036249">
    <property type="entry name" value="Thioredoxin-like_sf"/>
</dbReference>
<dbReference type="InterPro" id="IPR012336">
    <property type="entry name" value="Thioredoxin-like_fold"/>
</dbReference>
<name>A0A830CNC8_9LAMI</name>
<evidence type="ECO:0000313" key="2">
    <source>
        <dbReference type="EMBL" id="GFP97734.1"/>
    </source>
</evidence>